<feature type="region of interest" description="Disordered" evidence="1">
    <location>
        <begin position="290"/>
        <end position="326"/>
    </location>
</feature>
<name>E9HQI6_DAPPU</name>
<dbReference type="KEGG" id="dpx:DAPPUDRAFT_332640"/>
<evidence type="ECO:0000313" key="4">
    <source>
        <dbReference type="Proteomes" id="UP000000305"/>
    </source>
</evidence>
<organism evidence="3 4">
    <name type="scientific">Daphnia pulex</name>
    <name type="common">Water flea</name>
    <dbReference type="NCBI Taxonomy" id="6669"/>
    <lineage>
        <taxon>Eukaryota</taxon>
        <taxon>Metazoa</taxon>
        <taxon>Ecdysozoa</taxon>
        <taxon>Arthropoda</taxon>
        <taxon>Crustacea</taxon>
        <taxon>Branchiopoda</taxon>
        <taxon>Diplostraca</taxon>
        <taxon>Cladocera</taxon>
        <taxon>Anomopoda</taxon>
        <taxon>Daphniidae</taxon>
        <taxon>Daphnia</taxon>
    </lineage>
</organism>
<dbReference type="InParanoid" id="E9HQI6"/>
<feature type="region of interest" description="Disordered" evidence="1">
    <location>
        <begin position="39"/>
        <end position="72"/>
    </location>
</feature>
<feature type="compositionally biased region" description="Polar residues" evidence="1">
    <location>
        <begin position="45"/>
        <end position="61"/>
    </location>
</feature>
<feature type="domain" description="HAT C-terminal dimerisation" evidence="2">
    <location>
        <begin position="360"/>
        <end position="412"/>
    </location>
</feature>
<sequence length="483" mass="54213">MPKSAKLADTSPCSFSNTLEAAGERDGCRDGVCVQSEVDHRNQDKSGLTNTKTNYENSCSSFRPRLDRDSTQMKGSHTAQAIVAEYEHVIKSWKLPISKIVRVVTDGGSNILASDFDIQLPSWQSLDGSVSTVTESFLLAHYLNETSNPTRQSRFNLTIDNYAETVPLWETFVELAEELRQASAEDRNFFMSMKILSKSCKIQFFFKQSDNGGCQKQFRTMLAQTIANTPVKKTQFEEASDDFQADYETVRNLIPAYLDLVNKLSITTIKSSGFSESQVLEAVRKKLESKSKALRNRNHDSATTNSKKSHQAENVRFPPPPKKSRKGCTVLLSTNPSVQILLPHLYMVLEEFEACINEPNVSMEEAVDPLKPEGPYKPVRPLEFLKLNQNRFPIFGAIAQDLFGIPASSGNLSEELNFVRSCGQEKRNLDLITLIKGFVPSKTISRIGERCVRGEKTCRARRTNPKCDVQVIIEENPMTIDDN</sequence>
<dbReference type="HOGENOM" id="CLU_565331_0_0_1"/>
<dbReference type="SUPFAM" id="SSF53098">
    <property type="entry name" value="Ribonuclease H-like"/>
    <property type="match status" value="1"/>
</dbReference>
<reference evidence="3 4" key="1">
    <citation type="journal article" date="2011" name="Science">
        <title>The ecoresponsive genome of Daphnia pulex.</title>
        <authorList>
            <person name="Colbourne J.K."/>
            <person name="Pfrender M.E."/>
            <person name="Gilbert D."/>
            <person name="Thomas W.K."/>
            <person name="Tucker A."/>
            <person name="Oakley T.H."/>
            <person name="Tokishita S."/>
            <person name="Aerts A."/>
            <person name="Arnold G.J."/>
            <person name="Basu M.K."/>
            <person name="Bauer D.J."/>
            <person name="Caceres C.E."/>
            <person name="Carmel L."/>
            <person name="Casola C."/>
            <person name="Choi J.H."/>
            <person name="Detter J.C."/>
            <person name="Dong Q."/>
            <person name="Dusheyko S."/>
            <person name="Eads B.D."/>
            <person name="Frohlich T."/>
            <person name="Geiler-Samerotte K.A."/>
            <person name="Gerlach D."/>
            <person name="Hatcher P."/>
            <person name="Jogdeo S."/>
            <person name="Krijgsveld J."/>
            <person name="Kriventseva E.V."/>
            <person name="Kultz D."/>
            <person name="Laforsch C."/>
            <person name="Lindquist E."/>
            <person name="Lopez J."/>
            <person name="Manak J.R."/>
            <person name="Muller J."/>
            <person name="Pangilinan J."/>
            <person name="Patwardhan R.P."/>
            <person name="Pitluck S."/>
            <person name="Pritham E.J."/>
            <person name="Rechtsteiner A."/>
            <person name="Rho M."/>
            <person name="Rogozin I.B."/>
            <person name="Sakarya O."/>
            <person name="Salamov A."/>
            <person name="Schaack S."/>
            <person name="Shapiro H."/>
            <person name="Shiga Y."/>
            <person name="Skalitzky C."/>
            <person name="Smith Z."/>
            <person name="Souvorov A."/>
            <person name="Sung W."/>
            <person name="Tang Z."/>
            <person name="Tsuchiya D."/>
            <person name="Tu H."/>
            <person name="Vos H."/>
            <person name="Wang M."/>
            <person name="Wolf Y.I."/>
            <person name="Yamagata H."/>
            <person name="Yamada T."/>
            <person name="Ye Y."/>
            <person name="Shaw J.R."/>
            <person name="Andrews J."/>
            <person name="Crease T.J."/>
            <person name="Tang H."/>
            <person name="Lucas S.M."/>
            <person name="Robertson H.M."/>
            <person name="Bork P."/>
            <person name="Koonin E.V."/>
            <person name="Zdobnov E.M."/>
            <person name="Grigoriev I.V."/>
            <person name="Lynch M."/>
            <person name="Boore J.L."/>
        </authorList>
    </citation>
    <scope>NUCLEOTIDE SEQUENCE [LARGE SCALE GENOMIC DNA]</scope>
</reference>
<dbReference type="Proteomes" id="UP000000305">
    <property type="component" value="Unassembled WGS sequence"/>
</dbReference>
<dbReference type="InterPro" id="IPR012337">
    <property type="entry name" value="RNaseH-like_sf"/>
</dbReference>
<dbReference type="GO" id="GO:0046983">
    <property type="term" value="F:protein dimerization activity"/>
    <property type="evidence" value="ECO:0007669"/>
    <property type="project" value="InterPro"/>
</dbReference>
<dbReference type="EMBL" id="GL732721">
    <property type="protein sequence ID" value="EFX65994.1"/>
    <property type="molecule type" value="Genomic_DNA"/>
</dbReference>
<proteinExistence type="predicted"/>
<gene>
    <name evidence="3" type="ORF">DAPPUDRAFT_332640</name>
</gene>
<dbReference type="Pfam" id="PF05699">
    <property type="entry name" value="Dimer_Tnp_hAT"/>
    <property type="match status" value="1"/>
</dbReference>
<dbReference type="OrthoDB" id="2438421at2759"/>
<evidence type="ECO:0000256" key="1">
    <source>
        <dbReference type="SAM" id="MobiDB-lite"/>
    </source>
</evidence>
<dbReference type="InterPro" id="IPR008906">
    <property type="entry name" value="HATC_C_dom"/>
</dbReference>
<dbReference type="AlphaFoldDB" id="E9HQI6"/>
<protein>
    <recommendedName>
        <fullName evidence="2">HAT C-terminal dimerisation domain-containing protein</fullName>
    </recommendedName>
</protein>
<accession>E9HQI6</accession>
<keyword evidence="4" id="KW-1185">Reference proteome</keyword>
<evidence type="ECO:0000259" key="2">
    <source>
        <dbReference type="Pfam" id="PF05699"/>
    </source>
</evidence>
<evidence type="ECO:0000313" key="3">
    <source>
        <dbReference type="EMBL" id="EFX65994.1"/>
    </source>
</evidence>